<dbReference type="EMBL" id="QUSM01000003">
    <property type="protein sequence ID" value="RGD74149.1"/>
    <property type="molecule type" value="Genomic_DNA"/>
</dbReference>
<evidence type="ECO:0000256" key="14">
    <source>
        <dbReference type="RuleBase" id="RU003914"/>
    </source>
</evidence>
<evidence type="ECO:0000256" key="5">
    <source>
        <dbReference type="ARBA" id="ARBA00022618"/>
    </source>
</evidence>
<dbReference type="HAMAP" id="MF_00303">
    <property type="entry name" value="Trigger_factor_Tig"/>
    <property type="match status" value="1"/>
</dbReference>
<evidence type="ECO:0000256" key="1">
    <source>
        <dbReference type="ARBA" id="ARBA00000971"/>
    </source>
</evidence>
<evidence type="ECO:0000256" key="4">
    <source>
        <dbReference type="ARBA" id="ARBA00016902"/>
    </source>
</evidence>
<evidence type="ECO:0000256" key="9">
    <source>
        <dbReference type="ARBA" id="ARBA00023306"/>
    </source>
</evidence>
<accession>A0A3E3DYX3</accession>
<dbReference type="PANTHER" id="PTHR30560">
    <property type="entry name" value="TRIGGER FACTOR CHAPERONE AND PEPTIDYL-PROLYL CIS/TRANS ISOMERASE"/>
    <property type="match status" value="1"/>
</dbReference>
<dbReference type="GO" id="GO:0044183">
    <property type="term" value="F:protein folding chaperone"/>
    <property type="evidence" value="ECO:0007669"/>
    <property type="project" value="TreeGrafter"/>
</dbReference>
<reference evidence="16 17" key="1">
    <citation type="submission" date="2018-08" db="EMBL/GenBank/DDBJ databases">
        <title>A genome reference for cultivated species of the human gut microbiota.</title>
        <authorList>
            <person name="Zou Y."/>
            <person name="Xue W."/>
            <person name="Luo G."/>
        </authorList>
    </citation>
    <scope>NUCLEOTIDE SEQUENCE [LARGE SCALE GENOMIC DNA]</scope>
    <source>
        <strain evidence="16 17">AM25-6</strain>
    </source>
</reference>
<dbReference type="EC" id="5.2.1.8" evidence="3 12"/>
<evidence type="ECO:0000256" key="12">
    <source>
        <dbReference type="HAMAP-Rule" id="MF_00303"/>
    </source>
</evidence>
<dbReference type="InterPro" id="IPR008881">
    <property type="entry name" value="Trigger_fac_ribosome-bd_bac"/>
</dbReference>
<comment type="catalytic activity">
    <reaction evidence="1 12 13">
        <text>[protein]-peptidylproline (omega=180) = [protein]-peptidylproline (omega=0)</text>
        <dbReference type="Rhea" id="RHEA:16237"/>
        <dbReference type="Rhea" id="RHEA-COMP:10747"/>
        <dbReference type="Rhea" id="RHEA-COMP:10748"/>
        <dbReference type="ChEBI" id="CHEBI:83833"/>
        <dbReference type="ChEBI" id="CHEBI:83834"/>
        <dbReference type="EC" id="5.2.1.8"/>
    </reaction>
</comment>
<evidence type="ECO:0000256" key="8">
    <source>
        <dbReference type="ARBA" id="ARBA00023235"/>
    </source>
</evidence>
<dbReference type="AlphaFoldDB" id="A0A3E3DYX3"/>
<proteinExistence type="inferred from homology"/>
<evidence type="ECO:0000256" key="3">
    <source>
        <dbReference type="ARBA" id="ARBA00013194"/>
    </source>
</evidence>
<comment type="domain">
    <text evidence="12">Consists of 3 domains; the N-terminus binds the ribosome, the middle domain has PPIase activity, while the C-terminus has intrinsic chaperone activity on its own.</text>
</comment>
<dbReference type="InterPro" id="IPR008880">
    <property type="entry name" value="Trigger_fac_C"/>
</dbReference>
<dbReference type="Pfam" id="PF05698">
    <property type="entry name" value="Trigger_C"/>
    <property type="match status" value="1"/>
</dbReference>
<dbReference type="PANTHER" id="PTHR30560:SF3">
    <property type="entry name" value="TRIGGER FACTOR-LIKE PROTEIN TIG, CHLOROPLASTIC"/>
    <property type="match status" value="1"/>
</dbReference>
<evidence type="ECO:0000256" key="2">
    <source>
        <dbReference type="ARBA" id="ARBA00005464"/>
    </source>
</evidence>
<evidence type="ECO:0000313" key="17">
    <source>
        <dbReference type="Proteomes" id="UP000261212"/>
    </source>
</evidence>
<dbReference type="GO" id="GO:0051301">
    <property type="term" value="P:cell division"/>
    <property type="evidence" value="ECO:0007669"/>
    <property type="project" value="UniProtKB-KW"/>
</dbReference>
<dbReference type="InterPro" id="IPR046357">
    <property type="entry name" value="PPIase_dom_sf"/>
</dbReference>
<dbReference type="Pfam" id="PF00254">
    <property type="entry name" value="FKBP_C"/>
    <property type="match status" value="1"/>
</dbReference>
<dbReference type="RefSeq" id="WP_117532001.1">
    <property type="nucleotide sequence ID" value="NZ_QUSM01000003.1"/>
</dbReference>
<dbReference type="GO" id="GO:0005737">
    <property type="term" value="C:cytoplasm"/>
    <property type="evidence" value="ECO:0007669"/>
    <property type="project" value="UniProtKB-SubCell"/>
</dbReference>
<dbReference type="InterPro" id="IPR027304">
    <property type="entry name" value="Trigger_fact/SurA_dom_sf"/>
</dbReference>
<keyword evidence="7 12" id="KW-0143">Chaperone</keyword>
<comment type="function">
    <text evidence="10 12">Involved in protein export. Acts as a chaperone by maintaining the newly synthesized protein in an open conformation. Functions as a peptidyl-prolyl cis-trans isomerase.</text>
</comment>
<dbReference type="InterPro" id="IPR037041">
    <property type="entry name" value="Trigger_fac_C_sf"/>
</dbReference>
<evidence type="ECO:0000256" key="10">
    <source>
        <dbReference type="ARBA" id="ARBA00024849"/>
    </source>
</evidence>
<keyword evidence="8 12" id="KW-0413">Isomerase</keyword>
<evidence type="ECO:0000313" key="16">
    <source>
        <dbReference type="EMBL" id="RGD74149.1"/>
    </source>
</evidence>
<dbReference type="InterPro" id="IPR036611">
    <property type="entry name" value="Trigger_fac_ribosome-bd_sf"/>
</dbReference>
<keyword evidence="6 12" id="KW-0697">Rotamase</keyword>
<dbReference type="GO" id="GO:0051083">
    <property type="term" value="P:'de novo' cotranslational protein folding"/>
    <property type="evidence" value="ECO:0007669"/>
    <property type="project" value="TreeGrafter"/>
</dbReference>
<dbReference type="InterPro" id="IPR005215">
    <property type="entry name" value="Trig_fac"/>
</dbReference>
<dbReference type="GO" id="GO:0015031">
    <property type="term" value="P:protein transport"/>
    <property type="evidence" value="ECO:0007669"/>
    <property type="project" value="UniProtKB-UniRule"/>
</dbReference>
<name>A0A3E3DYX3_9FIRM</name>
<comment type="caution">
    <text evidence="16">The sequence shown here is derived from an EMBL/GenBank/DDBJ whole genome shotgun (WGS) entry which is preliminary data.</text>
</comment>
<dbReference type="PROSITE" id="PS50059">
    <property type="entry name" value="FKBP_PPIASE"/>
    <property type="match status" value="1"/>
</dbReference>
<comment type="similarity">
    <text evidence="2 12 14">Belongs to the FKBP-type PPIase family. Tig subfamily.</text>
</comment>
<dbReference type="NCBIfam" id="TIGR00115">
    <property type="entry name" value="tig"/>
    <property type="match status" value="1"/>
</dbReference>
<dbReference type="FunFam" id="3.10.50.40:FF:000001">
    <property type="entry name" value="Trigger factor"/>
    <property type="match status" value="1"/>
</dbReference>
<dbReference type="Gene3D" id="3.30.70.1050">
    <property type="entry name" value="Trigger factor ribosome-binding domain"/>
    <property type="match status" value="1"/>
</dbReference>
<dbReference type="Proteomes" id="UP000261212">
    <property type="component" value="Unassembled WGS sequence"/>
</dbReference>
<dbReference type="GO" id="GO:0043022">
    <property type="term" value="F:ribosome binding"/>
    <property type="evidence" value="ECO:0007669"/>
    <property type="project" value="TreeGrafter"/>
</dbReference>
<evidence type="ECO:0000259" key="15">
    <source>
        <dbReference type="PROSITE" id="PS50059"/>
    </source>
</evidence>
<sequence length="441" mass="50473">MSSILDKKENNVATITITVTAEDFSKALDAAYKKNRGKFNIDGFRKGKAPRRIIENRYGEGVFFEDALDEAFPSEYEKAIEEHNLKPVNMPAMTKLDSISKEEGATFTIEVELEPEFELGEYKGIEIYSTEYEATDKDVEDELKRVREQNARLISVEDTEAKDGDTVIIDFDGYVGDEPFEGGKGENYPLVLGSNSFIPGFEDQLVGKKAGEETDVNVTFPEEYHAAELAGKDSVFKVKIHEVKAKELPELDDDFAADVSEFDTLDEYKESLKKTIKEQKENNLKGAAINTIIEEVCKNTEIDIPKCMIDRKTEDVKAQFEQQIMQSGIDPKTYYEIMKQQNDGKNEADFDALFVEQAEHDVKQDLVLNKLMEVESFDVSDEEKEAEYENFAKAYNQKVEDFKKVLDEATENYIENFIKQRKLFDFLIENAKVKEEEKEEK</sequence>
<dbReference type="Gene3D" id="1.10.3120.10">
    <property type="entry name" value="Trigger factor, C-terminal domain"/>
    <property type="match status" value="1"/>
</dbReference>
<dbReference type="GO" id="GO:0003755">
    <property type="term" value="F:peptidyl-prolyl cis-trans isomerase activity"/>
    <property type="evidence" value="ECO:0007669"/>
    <property type="project" value="UniProtKB-UniRule"/>
</dbReference>
<evidence type="ECO:0000256" key="11">
    <source>
        <dbReference type="ARBA" id="ARBA00029986"/>
    </source>
</evidence>
<dbReference type="InterPro" id="IPR001179">
    <property type="entry name" value="PPIase_FKBP_dom"/>
</dbReference>
<evidence type="ECO:0000256" key="6">
    <source>
        <dbReference type="ARBA" id="ARBA00023110"/>
    </source>
</evidence>
<evidence type="ECO:0000256" key="13">
    <source>
        <dbReference type="PROSITE-ProRule" id="PRU00277"/>
    </source>
</evidence>
<organism evidence="16 17">
    <name type="scientific">Anaerofustis stercorihominis</name>
    <dbReference type="NCBI Taxonomy" id="214853"/>
    <lineage>
        <taxon>Bacteria</taxon>
        <taxon>Bacillati</taxon>
        <taxon>Bacillota</taxon>
        <taxon>Clostridia</taxon>
        <taxon>Eubacteriales</taxon>
        <taxon>Eubacteriaceae</taxon>
        <taxon>Anaerofustis</taxon>
    </lineage>
</organism>
<dbReference type="GO" id="GO:0043335">
    <property type="term" value="P:protein unfolding"/>
    <property type="evidence" value="ECO:0007669"/>
    <property type="project" value="TreeGrafter"/>
</dbReference>
<keyword evidence="9 12" id="KW-0131">Cell cycle</keyword>
<dbReference type="PIRSF" id="PIRSF003095">
    <property type="entry name" value="Trigger_factor"/>
    <property type="match status" value="1"/>
</dbReference>
<dbReference type="SUPFAM" id="SSF109998">
    <property type="entry name" value="Triger factor/SurA peptide-binding domain-like"/>
    <property type="match status" value="1"/>
</dbReference>
<gene>
    <name evidence="12" type="primary">tig</name>
    <name evidence="16" type="ORF">DW687_05120</name>
</gene>
<evidence type="ECO:0000256" key="7">
    <source>
        <dbReference type="ARBA" id="ARBA00023186"/>
    </source>
</evidence>
<dbReference type="Pfam" id="PF05697">
    <property type="entry name" value="Trigger_N"/>
    <property type="match status" value="1"/>
</dbReference>
<dbReference type="Gene3D" id="3.10.50.40">
    <property type="match status" value="1"/>
</dbReference>
<dbReference type="SUPFAM" id="SSF102735">
    <property type="entry name" value="Trigger factor ribosome-binding domain"/>
    <property type="match status" value="1"/>
</dbReference>
<protein>
    <recommendedName>
        <fullName evidence="4 12">Trigger factor</fullName>
        <shortName evidence="12">TF</shortName>
        <ecNumber evidence="3 12">5.2.1.8</ecNumber>
    </recommendedName>
    <alternativeName>
        <fullName evidence="11 12">PPIase</fullName>
    </alternativeName>
</protein>
<dbReference type="SUPFAM" id="SSF54534">
    <property type="entry name" value="FKBP-like"/>
    <property type="match status" value="1"/>
</dbReference>
<keyword evidence="5 12" id="KW-0132">Cell division</keyword>
<comment type="subcellular location">
    <subcellularLocation>
        <location evidence="12">Cytoplasm</location>
    </subcellularLocation>
    <text evidence="12">About half TF is bound to the ribosome near the polypeptide exit tunnel while the other half is free in the cytoplasm.</text>
</comment>
<keyword evidence="12" id="KW-0963">Cytoplasm</keyword>
<feature type="domain" description="PPIase FKBP-type" evidence="15">
    <location>
        <begin position="164"/>
        <end position="246"/>
    </location>
</feature>